<organism evidence="1 2">
    <name type="scientific">Tetranychus urticae</name>
    <name type="common">Two-spotted spider mite</name>
    <dbReference type="NCBI Taxonomy" id="32264"/>
    <lineage>
        <taxon>Eukaryota</taxon>
        <taxon>Metazoa</taxon>
        <taxon>Ecdysozoa</taxon>
        <taxon>Arthropoda</taxon>
        <taxon>Chelicerata</taxon>
        <taxon>Arachnida</taxon>
        <taxon>Acari</taxon>
        <taxon>Acariformes</taxon>
        <taxon>Trombidiformes</taxon>
        <taxon>Prostigmata</taxon>
        <taxon>Eleutherengona</taxon>
        <taxon>Raphignathae</taxon>
        <taxon>Tetranychoidea</taxon>
        <taxon>Tetranychidae</taxon>
        <taxon>Tetranychus</taxon>
    </lineage>
</organism>
<reference evidence="2" key="1">
    <citation type="submission" date="2011-08" db="EMBL/GenBank/DDBJ databases">
        <authorList>
            <person name="Rombauts S."/>
        </authorList>
    </citation>
    <scope>NUCLEOTIDE SEQUENCE</scope>
    <source>
        <strain evidence="2">London</strain>
    </source>
</reference>
<dbReference type="HOGENOM" id="CLU_1103978_0_0_1"/>
<sequence length="252" mass="29078">MKLYQITMEPLEKRLEACIGEIKSLICSPSTDLVNSSVSQSSKVANRLLGTIYADDTHNDIDWKALLLRLYEELRQTEEKDEENEAEEDKDEYSFTLDSIGTLIVMMKDQLKKCLQSKPTTTDDNLTVDPSLRNYESISRNTNVPNYITLTQNNVEVNEIWETLVHSLKDLIIDQLVATNIDNPLQKEAFYHEMILLNSLISSSEESELFTVYNSIRSQRIEKQLLIDPVDCFNLETIVDCIKKWVNFDLEL</sequence>
<evidence type="ECO:0000313" key="1">
    <source>
        <dbReference type="EnsemblMetazoa" id="tetur08g07830.1"/>
    </source>
</evidence>
<dbReference type="EMBL" id="CAEY01001962">
    <property type="status" value="NOT_ANNOTATED_CDS"/>
    <property type="molecule type" value="Genomic_DNA"/>
</dbReference>
<name>T1KCJ4_TETUR</name>
<proteinExistence type="predicted"/>
<dbReference type="EnsemblMetazoa" id="tetur08g07830.1">
    <property type="protein sequence ID" value="tetur08g07830.1"/>
    <property type="gene ID" value="tetur08g07830"/>
</dbReference>
<protein>
    <submittedName>
        <fullName evidence="1">Uncharacterized protein</fullName>
    </submittedName>
</protein>
<dbReference type="AlphaFoldDB" id="T1KCJ4"/>
<accession>T1KCJ4</accession>
<reference evidence="1" key="2">
    <citation type="submission" date="2015-06" db="UniProtKB">
        <authorList>
            <consortium name="EnsemblMetazoa"/>
        </authorList>
    </citation>
    <scope>IDENTIFICATION</scope>
</reference>
<dbReference type="Proteomes" id="UP000015104">
    <property type="component" value="Unassembled WGS sequence"/>
</dbReference>
<evidence type="ECO:0000313" key="2">
    <source>
        <dbReference type="Proteomes" id="UP000015104"/>
    </source>
</evidence>
<keyword evidence="2" id="KW-1185">Reference proteome</keyword>